<feature type="domain" description="RRM" evidence="4">
    <location>
        <begin position="114"/>
        <end position="191"/>
    </location>
</feature>
<dbReference type="GO" id="GO:0006406">
    <property type="term" value="P:mRNA export from nucleus"/>
    <property type="evidence" value="ECO:0007669"/>
    <property type="project" value="TreeGrafter"/>
</dbReference>
<dbReference type="PANTHER" id="PTHR19965:SF35">
    <property type="entry name" value="RNA ANNEALING PROTEIN YRA1"/>
    <property type="match status" value="1"/>
</dbReference>
<dbReference type="InterPro" id="IPR000504">
    <property type="entry name" value="RRM_dom"/>
</dbReference>
<accession>A0A8T0I2M0</accession>
<dbReference type="Proteomes" id="UP000822688">
    <property type="component" value="Chromosome 5"/>
</dbReference>
<evidence type="ECO:0000313" key="6">
    <source>
        <dbReference type="Proteomes" id="UP000822688"/>
    </source>
</evidence>
<dbReference type="InterPro" id="IPR012677">
    <property type="entry name" value="Nucleotide-bd_a/b_plait_sf"/>
</dbReference>
<name>A0A8T0I2M0_CERPU</name>
<proteinExistence type="predicted"/>
<dbReference type="GO" id="GO:0003729">
    <property type="term" value="F:mRNA binding"/>
    <property type="evidence" value="ECO:0007669"/>
    <property type="project" value="TreeGrafter"/>
</dbReference>
<dbReference type="SMART" id="SM00360">
    <property type="entry name" value="RRM"/>
    <property type="match status" value="1"/>
</dbReference>
<feature type="region of interest" description="Disordered" evidence="3">
    <location>
        <begin position="1"/>
        <end position="81"/>
    </location>
</feature>
<dbReference type="CDD" id="cd12680">
    <property type="entry name" value="RRM_THOC4"/>
    <property type="match status" value="1"/>
</dbReference>
<evidence type="ECO:0000256" key="1">
    <source>
        <dbReference type="ARBA" id="ARBA00022884"/>
    </source>
</evidence>
<protein>
    <recommendedName>
        <fullName evidence="4">RRM domain-containing protein</fullName>
    </recommendedName>
</protein>
<dbReference type="AlphaFoldDB" id="A0A8T0I2M0"/>
<evidence type="ECO:0000256" key="3">
    <source>
        <dbReference type="SAM" id="MobiDB-lite"/>
    </source>
</evidence>
<dbReference type="GO" id="GO:0005634">
    <property type="term" value="C:nucleus"/>
    <property type="evidence" value="ECO:0007669"/>
    <property type="project" value="TreeGrafter"/>
</dbReference>
<dbReference type="PROSITE" id="PS50102">
    <property type="entry name" value="RRM"/>
    <property type="match status" value="1"/>
</dbReference>
<feature type="region of interest" description="Disordered" evidence="3">
    <location>
        <begin position="220"/>
        <end position="289"/>
    </location>
</feature>
<feature type="compositionally biased region" description="Gly residues" evidence="3">
    <location>
        <begin position="22"/>
        <end position="45"/>
    </location>
</feature>
<dbReference type="Pfam" id="PF00076">
    <property type="entry name" value="RRM_1"/>
    <property type="match status" value="1"/>
</dbReference>
<keyword evidence="1 2" id="KW-0694">RNA-binding</keyword>
<gene>
    <name evidence="5" type="ORF">KC19_5G137500</name>
</gene>
<dbReference type="InterPro" id="IPR051229">
    <property type="entry name" value="ALYREF_mRNA_export"/>
</dbReference>
<feature type="compositionally biased region" description="Basic and acidic residues" evidence="3">
    <location>
        <begin position="264"/>
        <end position="280"/>
    </location>
</feature>
<dbReference type="InterPro" id="IPR025715">
    <property type="entry name" value="FoP_C"/>
</dbReference>
<evidence type="ECO:0000259" key="4">
    <source>
        <dbReference type="PROSITE" id="PS50102"/>
    </source>
</evidence>
<dbReference type="InterPro" id="IPR035979">
    <property type="entry name" value="RBD_domain_sf"/>
</dbReference>
<dbReference type="SUPFAM" id="SSF54928">
    <property type="entry name" value="RNA-binding domain, RBD"/>
    <property type="match status" value="1"/>
</dbReference>
<dbReference type="PANTHER" id="PTHR19965">
    <property type="entry name" value="RNA AND EXPORT FACTOR BINDING PROTEIN"/>
    <property type="match status" value="1"/>
</dbReference>
<sequence length="289" mass="29528">MTSALDMSLDDLIKTNKSATRGGRGGGRGAGGAPRRGGASGGGDGDYPMSKAAGPARRQVSRATARPTPYASAKPARRAPESAWQHDMYNGGGFAPAAAAGGRAMSGGGIETGTKLYISNLDYGVSNDDIKELFSEVGDLKRCSINYDRSGRSKGTAEVVFTRKPDAVAAVKRYNNVQLDGKPMKIEMIGTNLNSAPVPAARTNGAMTIMAGRGRTVSSQALPFTRGPGSGGGRGGSVAFRGRGGGRTVGGAGGRGGRGGGRGAPKEDKSAEDLDKDLESYHAQAMETN</sequence>
<dbReference type="Pfam" id="PF13865">
    <property type="entry name" value="FoP_duplication"/>
    <property type="match status" value="1"/>
</dbReference>
<dbReference type="SMART" id="SM01218">
    <property type="entry name" value="FoP_duplication"/>
    <property type="match status" value="1"/>
</dbReference>
<dbReference type="Gene3D" id="3.30.70.330">
    <property type="match status" value="1"/>
</dbReference>
<reference evidence="5" key="1">
    <citation type="submission" date="2020-06" db="EMBL/GenBank/DDBJ databases">
        <title>WGS assembly of Ceratodon purpureus strain R40.</title>
        <authorList>
            <person name="Carey S.B."/>
            <person name="Jenkins J."/>
            <person name="Shu S."/>
            <person name="Lovell J.T."/>
            <person name="Sreedasyam A."/>
            <person name="Maumus F."/>
            <person name="Tiley G.P."/>
            <person name="Fernandez-Pozo N."/>
            <person name="Barry K."/>
            <person name="Chen C."/>
            <person name="Wang M."/>
            <person name="Lipzen A."/>
            <person name="Daum C."/>
            <person name="Saski C.A."/>
            <person name="Payton A.C."/>
            <person name="Mcbreen J.C."/>
            <person name="Conrad R.E."/>
            <person name="Kollar L.M."/>
            <person name="Olsson S."/>
            <person name="Huttunen S."/>
            <person name="Landis J.B."/>
            <person name="Wickett N.J."/>
            <person name="Johnson M.G."/>
            <person name="Rensing S.A."/>
            <person name="Grimwood J."/>
            <person name="Schmutz J."/>
            <person name="Mcdaniel S.F."/>
        </authorList>
    </citation>
    <scope>NUCLEOTIDE SEQUENCE</scope>
    <source>
        <strain evidence="5">R40</strain>
    </source>
</reference>
<organism evidence="5 6">
    <name type="scientific">Ceratodon purpureus</name>
    <name type="common">Fire moss</name>
    <name type="synonym">Dicranum purpureum</name>
    <dbReference type="NCBI Taxonomy" id="3225"/>
    <lineage>
        <taxon>Eukaryota</taxon>
        <taxon>Viridiplantae</taxon>
        <taxon>Streptophyta</taxon>
        <taxon>Embryophyta</taxon>
        <taxon>Bryophyta</taxon>
        <taxon>Bryophytina</taxon>
        <taxon>Bryopsida</taxon>
        <taxon>Dicranidae</taxon>
        <taxon>Pseudoditrichales</taxon>
        <taxon>Ditrichaceae</taxon>
        <taxon>Ceratodon</taxon>
    </lineage>
</organism>
<comment type="caution">
    <text evidence="5">The sequence shown here is derived from an EMBL/GenBank/DDBJ whole genome shotgun (WGS) entry which is preliminary data.</text>
</comment>
<dbReference type="EMBL" id="CM026425">
    <property type="protein sequence ID" value="KAG0577189.1"/>
    <property type="molecule type" value="Genomic_DNA"/>
</dbReference>
<feature type="compositionally biased region" description="Gly residues" evidence="3">
    <location>
        <begin position="228"/>
        <end position="263"/>
    </location>
</feature>
<keyword evidence="6" id="KW-1185">Reference proteome</keyword>
<evidence type="ECO:0000256" key="2">
    <source>
        <dbReference type="PROSITE-ProRule" id="PRU00176"/>
    </source>
</evidence>
<evidence type="ECO:0000313" key="5">
    <source>
        <dbReference type="EMBL" id="KAG0577189.1"/>
    </source>
</evidence>